<evidence type="ECO:0000313" key="2">
    <source>
        <dbReference type="EMBL" id="KFD68391.1"/>
    </source>
</evidence>
<feature type="non-terminal residue" evidence="1">
    <location>
        <position position="106"/>
    </location>
</feature>
<dbReference type="AlphaFoldDB" id="A0A085MCG6"/>
<name>A0A085MCG6_9BILA</name>
<evidence type="ECO:0000313" key="3">
    <source>
        <dbReference type="Proteomes" id="UP000030764"/>
    </source>
</evidence>
<accession>A0A085MCG6</accession>
<organism evidence="1 3">
    <name type="scientific">Trichuris suis</name>
    <name type="common">pig whipworm</name>
    <dbReference type="NCBI Taxonomy" id="68888"/>
    <lineage>
        <taxon>Eukaryota</taxon>
        <taxon>Metazoa</taxon>
        <taxon>Ecdysozoa</taxon>
        <taxon>Nematoda</taxon>
        <taxon>Enoplea</taxon>
        <taxon>Dorylaimia</taxon>
        <taxon>Trichinellida</taxon>
        <taxon>Trichuridae</taxon>
        <taxon>Trichuris</taxon>
    </lineage>
</organism>
<dbReference type="Proteomes" id="UP000030758">
    <property type="component" value="Unassembled WGS sequence"/>
</dbReference>
<reference evidence="1 3" key="1">
    <citation type="journal article" date="2014" name="Nat. Genet.">
        <title>Genome and transcriptome of the porcine whipworm Trichuris suis.</title>
        <authorList>
            <person name="Jex A.R."/>
            <person name="Nejsum P."/>
            <person name="Schwarz E.M."/>
            <person name="Hu L."/>
            <person name="Young N.D."/>
            <person name="Hall R.S."/>
            <person name="Korhonen P.K."/>
            <person name="Liao S."/>
            <person name="Thamsborg S."/>
            <person name="Xia J."/>
            <person name="Xu P."/>
            <person name="Wang S."/>
            <person name="Scheerlinck J.P."/>
            <person name="Hofmann A."/>
            <person name="Sternberg P.W."/>
            <person name="Wang J."/>
            <person name="Gasser R.B."/>
        </authorList>
    </citation>
    <scope>NUCLEOTIDE SEQUENCE [LARGE SCALE GENOMIC DNA]</scope>
    <source>
        <strain evidence="2">DCEP-RM93F</strain>
        <strain evidence="1">DCEP-RM93M</strain>
    </source>
</reference>
<evidence type="ECO:0000313" key="1">
    <source>
        <dbReference type="EMBL" id="KFD54912.1"/>
    </source>
</evidence>
<sequence>MIFTDCCGSRHREGRLTHCSIGNPTLMCEVVLTAVGLPLDAIVCDDMQAYALVGSLVTLSERTNAHAKKALMPSLTEIGYPCRNGAYTCYNSGRSMIFASLVHTKQ</sequence>
<dbReference type="EMBL" id="KL367505">
    <property type="protein sequence ID" value="KFD68391.1"/>
    <property type="molecule type" value="Genomic_DNA"/>
</dbReference>
<dbReference type="EMBL" id="KL363203">
    <property type="protein sequence ID" value="KFD54912.1"/>
    <property type="molecule type" value="Genomic_DNA"/>
</dbReference>
<proteinExistence type="predicted"/>
<keyword evidence="3" id="KW-1185">Reference proteome</keyword>
<dbReference type="Proteomes" id="UP000030764">
    <property type="component" value="Unassembled WGS sequence"/>
</dbReference>
<protein>
    <submittedName>
        <fullName evidence="1">Uncharacterized protein</fullName>
    </submittedName>
</protein>
<gene>
    <name evidence="1" type="ORF">M513_04094</name>
    <name evidence="2" type="ORF">M514_04094</name>
</gene>